<dbReference type="Proteomes" id="UP000541185">
    <property type="component" value="Unassembled WGS sequence"/>
</dbReference>
<organism evidence="2 3">
    <name type="scientific">Ramlibacter agri</name>
    <dbReference type="NCBI Taxonomy" id="2728837"/>
    <lineage>
        <taxon>Bacteria</taxon>
        <taxon>Pseudomonadati</taxon>
        <taxon>Pseudomonadota</taxon>
        <taxon>Betaproteobacteria</taxon>
        <taxon>Burkholderiales</taxon>
        <taxon>Comamonadaceae</taxon>
        <taxon>Ramlibacter</taxon>
    </lineage>
</organism>
<accession>A0A848GZW6</accession>
<gene>
    <name evidence="2" type="ORF">HHL11_10120</name>
</gene>
<evidence type="ECO:0000313" key="2">
    <source>
        <dbReference type="EMBL" id="NML44105.1"/>
    </source>
</evidence>
<dbReference type="RefSeq" id="WP_169418264.1">
    <property type="nucleotide sequence ID" value="NZ_JABBFX010000001.1"/>
</dbReference>
<evidence type="ECO:0000256" key="1">
    <source>
        <dbReference type="SAM" id="MobiDB-lite"/>
    </source>
</evidence>
<sequence length="109" mass="12043">MQTETPKFQAWFAAEKEAREAERKLHAQMLQFARGTSAAPLADVVLLARSKRAMAHALFDEAMQELDAIARSLHHRQLFPTGASLLKSASAQHPASSDDSSSHPFQDSR</sequence>
<name>A0A848GZW6_9BURK</name>
<proteinExistence type="predicted"/>
<feature type="compositionally biased region" description="Low complexity" evidence="1">
    <location>
        <begin position="88"/>
        <end position="109"/>
    </location>
</feature>
<comment type="caution">
    <text evidence="2">The sequence shown here is derived from an EMBL/GenBank/DDBJ whole genome shotgun (WGS) entry which is preliminary data.</text>
</comment>
<protein>
    <submittedName>
        <fullName evidence="2">Uncharacterized protein</fullName>
    </submittedName>
</protein>
<evidence type="ECO:0000313" key="3">
    <source>
        <dbReference type="Proteomes" id="UP000541185"/>
    </source>
</evidence>
<feature type="region of interest" description="Disordered" evidence="1">
    <location>
        <begin position="84"/>
        <end position="109"/>
    </location>
</feature>
<dbReference type="EMBL" id="JABBFX010000001">
    <property type="protein sequence ID" value="NML44105.1"/>
    <property type="molecule type" value="Genomic_DNA"/>
</dbReference>
<reference evidence="2 3" key="1">
    <citation type="submission" date="2020-04" db="EMBL/GenBank/DDBJ databases">
        <title>Ramlibacter sp. G-1-2-2 isolated from soil.</title>
        <authorList>
            <person name="Dahal R.H."/>
        </authorList>
    </citation>
    <scope>NUCLEOTIDE SEQUENCE [LARGE SCALE GENOMIC DNA]</scope>
    <source>
        <strain evidence="2 3">G-1-2-2</strain>
    </source>
</reference>
<dbReference type="AlphaFoldDB" id="A0A848GZW6"/>
<keyword evidence="3" id="KW-1185">Reference proteome</keyword>